<gene>
    <name evidence="1" type="ORF">MONAX_5E024580</name>
</gene>
<feature type="non-terminal residue" evidence="1">
    <location>
        <position position="65"/>
    </location>
</feature>
<proteinExistence type="predicted"/>
<evidence type="ECO:0000313" key="2">
    <source>
        <dbReference type="Proteomes" id="UP000335636"/>
    </source>
</evidence>
<keyword evidence="2" id="KW-1185">Reference proteome</keyword>
<dbReference type="AlphaFoldDB" id="A0A5E4CZB3"/>
<sequence>MIPLIGRKVNGDQMFEGDTQTKNGNCCCEEGRENQVLQRNLKKEEGIRDKYGEKILSIGITVYTV</sequence>
<accession>A0A5E4CZB3</accession>
<evidence type="ECO:0000313" key="1">
    <source>
        <dbReference type="EMBL" id="VTJ87177.1"/>
    </source>
</evidence>
<dbReference type="EMBL" id="CABDUW010002533">
    <property type="protein sequence ID" value="VTJ87177.1"/>
    <property type="molecule type" value="Genomic_DNA"/>
</dbReference>
<organism evidence="1 2">
    <name type="scientific">Marmota monax</name>
    <name type="common">Woodchuck</name>
    <dbReference type="NCBI Taxonomy" id="9995"/>
    <lineage>
        <taxon>Eukaryota</taxon>
        <taxon>Metazoa</taxon>
        <taxon>Chordata</taxon>
        <taxon>Craniata</taxon>
        <taxon>Vertebrata</taxon>
        <taxon>Euteleostomi</taxon>
        <taxon>Mammalia</taxon>
        <taxon>Eutheria</taxon>
        <taxon>Euarchontoglires</taxon>
        <taxon>Glires</taxon>
        <taxon>Rodentia</taxon>
        <taxon>Sciuromorpha</taxon>
        <taxon>Sciuridae</taxon>
        <taxon>Xerinae</taxon>
        <taxon>Marmotini</taxon>
        <taxon>Marmota</taxon>
    </lineage>
</organism>
<dbReference type="Proteomes" id="UP000335636">
    <property type="component" value="Unassembled WGS sequence"/>
</dbReference>
<protein>
    <submittedName>
        <fullName evidence="1">Uncharacterized protein</fullName>
    </submittedName>
</protein>
<name>A0A5E4CZB3_MARMO</name>
<comment type="caution">
    <text evidence="1">The sequence shown here is derived from an EMBL/GenBank/DDBJ whole genome shotgun (WGS) entry which is preliminary data.</text>
</comment>
<reference evidence="1" key="1">
    <citation type="submission" date="2019-04" db="EMBL/GenBank/DDBJ databases">
        <authorList>
            <person name="Alioto T."/>
            <person name="Alioto T."/>
        </authorList>
    </citation>
    <scope>NUCLEOTIDE SEQUENCE [LARGE SCALE GENOMIC DNA]</scope>
</reference>